<sequence>MGFPTKHWHTDFEKFILEAEADSIALSRCVELNLSAQGITGLADVAKNVQKRSKATIVPALDPLKIHKRVKTMLSHMAARHTSNEVD</sequence>
<keyword evidence="2" id="KW-1185">Reference proteome</keyword>
<evidence type="ECO:0000313" key="1">
    <source>
        <dbReference type="EMBL" id="GFH46285.1"/>
    </source>
</evidence>
<gene>
    <name evidence="1" type="ORF">CTEN210_02759</name>
</gene>
<dbReference type="Proteomes" id="UP001054902">
    <property type="component" value="Unassembled WGS sequence"/>
</dbReference>
<comment type="caution">
    <text evidence="1">The sequence shown here is derived from an EMBL/GenBank/DDBJ whole genome shotgun (WGS) entry which is preliminary data.</text>
</comment>
<reference evidence="1 2" key="1">
    <citation type="journal article" date="2021" name="Sci. Rep.">
        <title>The genome of the diatom Chaetoceros tenuissimus carries an ancient integrated fragment of an extant virus.</title>
        <authorList>
            <person name="Hongo Y."/>
            <person name="Kimura K."/>
            <person name="Takaki Y."/>
            <person name="Yoshida Y."/>
            <person name="Baba S."/>
            <person name="Kobayashi G."/>
            <person name="Nagasaki K."/>
            <person name="Hano T."/>
            <person name="Tomaru Y."/>
        </authorList>
    </citation>
    <scope>NUCLEOTIDE SEQUENCE [LARGE SCALE GENOMIC DNA]</scope>
    <source>
        <strain evidence="1 2">NIES-3715</strain>
    </source>
</reference>
<evidence type="ECO:0000313" key="2">
    <source>
        <dbReference type="Proteomes" id="UP001054902"/>
    </source>
</evidence>
<dbReference type="EMBL" id="BLLK01000022">
    <property type="protein sequence ID" value="GFH46285.1"/>
    <property type="molecule type" value="Genomic_DNA"/>
</dbReference>
<dbReference type="AlphaFoldDB" id="A0AAD3CJJ5"/>
<accession>A0AAD3CJJ5</accession>
<proteinExistence type="predicted"/>
<name>A0AAD3CJJ5_9STRA</name>
<organism evidence="1 2">
    <name type="scientific">Chaetoceros tenuissimus</name>
    <dbReference type="NCBI Taxonomy" id="426638"/>
    <lineage>
        <taxon>Eukaryota</taxon>
        <taxon>Sar</taxon>
        <taxon>Stramenopiles</taxon>
        <taxon>Ochrophyta</taxon>
        <taxon>Bacillariophyta</taxon>
        <taxon>Coscinodiscophyceae</taxon>
        <taxon>Chaetocerotophycidae</taxon>
        <taxon>Chaetocerotales</taxon>
        <taxon>Chaetocerotaceae</taxon>
        <taxon>Chaetoceros</taxon>
    </lineage>
</organism>
<protein>
    <submittedName>
        <fullName evidence="1">Uncharacterized protein</fullName>
    </submittedName>
</protein>